<keyword evidence="2" id="KW-1185">Reference proteome</keyword>
<dbReference type="GO" id="GO:0071897">
    <property type="term" value="P:DNA biosynthetic process"/>
    <property type="evidence" value="ECO:0007669"/>
    <property type="project" value="UniProtKB-ARBA"/>
</dbReference>
<proteinExistence type="predicted"/>
<dbReference type="Gene3D" id="3.30.70.270">
    <property type="match status" value="1"/>
</dbReference>
<protein>
    <recommendedName>
        <fullName evidence="3">Reverse transcriptase domain-containing protein</fullName>
    </recommendedName>
</protein>
<dbReference type="OrthoDB" id="7688379at2759"/>
<comment type="caution">
    <text evidence="1">The sequence shown here is derived from an EMBL/GenBank/DDBJ whole genome shotgun (WGS) entry which is preliminary data.</text>
</comment>
<evidence type="ECO:0000313" key="2">
    <source>
        <dbReference type="Proteomes" id="UP000801492"/>
    </source>
</evidence>
<reference evidence="1" key="1">
    <citation type="submission" date="2019-08" db="EMBL/GenBank/DDBJ databases">
        <title>The genome of the North American firefly Photinus pyralis.</title>
        <authorList>
            <consortium name="Photinus pyralis genome working group"/>
            <person name="Fallon T.R."/>
            <person name="Sander Lower S.E."/>
            <person name="Weng J.-K."/>
        </authorList>
    </citation>
    <scope>NUCLEOTIDE SEQUENCE</scope>
    <source>
        <strain evidence="1">TRF0915ILg1</strain>
        <tissue evidence="1">Whole body</tissue>
    </source>
</reference>
<organism evidence="1 2">
    <name type="scientific">Ignelater luminosus</name>
    <name type="common">Cucubano</name>
    <name type="synonym">Pyrophorus luminosus</name>
    <dbReference type="NCBI Taxonomy" id="2038154"/>
    <lineage>
        <taxon>Eukaryota</taxon>
        <taxon>Metazoa</taxon>
        <taxon>Ecdysozoa</taxon>
        <taxon>Arthropoda</taxon>
        <taxon>Hexapoda</taxon>
        <taxon>Insecta</taxon>
        <taxon>Pterygota</taxon>
        <taxon>Neoptera</taxon>
        <taxon>Endopterygota</taxon>
        <taxon>Coleoptera</taxon>
        <taxon>Polyphaga</taxon>
        <taxon>Elateriformia</taxon>
        <taxon>Elateroidea</taxon>
        <taxon>Elateridae</taxon>
        <taxon>Agrypninae</taxon>
        <taxon>Pyrophorini</taxon>
        <taxon>Ignelater</taxon>
    </lineage>
</organism>
<dbReference type="Proteomes" id="UP000801492">
    <property type="component" value="Unassembled WGS sequence"/>
</dbReference>
<dbReference type="SUPFAM" id="SSF56672">
    <property type="entry name" value="DNA/RNA polymerases"/>
    <property type="match status" value="1"/>
</dbReference>
<name>A0A8K0DDR8_IGNLU</name>
<dbReference type="InterPro" id="IPR043128">
    <property type="entry name" value="Rev_trsase/Diguanyl_cyclase"/>
</dbReference>
<accession>A0A8K0DDR8</accession>
<dbReference type="EMBL" id="VTPC01000907">
    <property type="protein sequence ID" value="KAF2903909.1"/>
    <property type="molecule type" value="Genomic_DNA"/>
</dbReference>
<dbReference type="AlphaFoldDB" id="A0A8K0DDR8"/>
<evidence type="ECO:0008006" key="3">
    <source>
        <dbReference type="Google" id="ProtNLM"/>
    </source>
</evidence>
<dbReference type="InterPro" id="IPR043502">
    <property type="entry name" value="DNA/RNA_pol_sf"/>
</dbReference>
<evidence type="ECO:0000313" key="1">
    <source>
        <dbReference type="EMBL" id="KAF2903909.1"/>
    </source>
</evidence>
<sequence>MHLVSTLLQALEHLPIKVINTNAMVEKMDDICYAKTKDHDKIVQQVVDKAHQFNIKLNREKVQYCKLGIENYVRSFVSNFAELTSPLRQLLKKDTKWIWTDVHS</sequence>
<gene>
    <name evidence="1" type="ORF">ILUMI_02270</name>
</gene>